<gene>
    <name evidence="2" type="ORF">SEUCBS140593_007957</name>
</gene>
<organism evidence="2 3">
    <name type="scientific">Sporothrix eucalyptigena</name>
    <dbReference type="NCBI Taxonomy" id="1812306"/>
    <lineage>
        <taxon>Eukaryota</taxon>
        <taxon>Fungi</taxon>
        <taxon>Dikarya</taxon>
        <taxon>Ascomycota</taxon>
        <taxon>Pezizomycotina</taxon>
        <taxon>Sordariomycetes</taxon>
        <taxon>Sordariomycetidae</taxon>
        <taxon>Ophiostomatales</taxon>
        <taxon>Ophiostomataceae</taxon>
        <taxon>Sporothrix</taxon>
    </lineage>
</organism>
<protein>
    <recommendedName>
        <fullName evidence="4">Integral membrane protein</fullName>
    </recommendedName>
</protein>
<feature type="transmembrane region" description="Helical" evidence="1">
    <location>
        <begin position="76"/>
        <end position="97"/>
    </location>
</feature>
<name>A0ABP0CHH6_9PEZI</name>
<evidence type="ECO:0000313" key="2">
    <source>
        <dbReference type="EMBL" id="CAK7231529.1"/>
    </source>
</evidence>
<dbReference type="Proteomes" id="UP001642482">
    <property type="component" value="Unassembled WGS sequence"/>
</dbReference>
<keyword evidence="1" id="KW-0472">Membrane</keyword>
<feature type="transmembrane region" description="Helical" evidence="1">
    <location>
        <begin position="9"/>
        <end position="27"/>
    </location>
</feature>
<dbReference type="Pfam" id="PF14087">
    <property type="entry name" value="DUF4267"/>
    <property type="match status" value="1"/>
</dbReference>
<keyword evidence="1" id="KW-1133">Transmembrane helix</keyword>
<reference evidence="2 3" key="1">
    <citation type="submission" date="2024-01" db="EMBL/GenBank/DDBJ databases">
        <authorList>
            <person name="Allen C."/>
            <person name="Tagirdzhanova G."/>
        </authorList>
    </citation>
    <scope>NUCLEOTIDE SEQUENCE [LARGE SCALE GENOMIC DNA]</scope>
</reference>
<evidence type="ECO:0000313" key="3">
    <source>
        <dbReference type="Proteomes" id="UP001642482"/>
    </source>
</evidence>
<evidence type="ECO:0000256" key="1">
    <source>
        <dbReference type="SAM" id="Phobius"/>
    </source>
</evidence>
<accession>A0ABP0CHH6</accession>
<sequence length="129" mass="13632">MSFSPVPSYVFGTIFTGIGLLSVLAPATDYAVFGLPLEASTSSSTGAVSPMTYAKGIRDLAFGLTYFGLQYYGLDFAITIFSAVLCVVALGDGLVVYKYGGPLSGKAFGHWGGFVPFVAWVAWRAQYAN</sequence>
<keyword evidence="1" id="KW-0812">Transmembrane</keyword>
<comment type="caution">
    <text evidence="2">The sequence shown here is derived from an EMBL/GenBank/DDBJ whole genome shotgun (WGS) entry which is preliminary data.</text>
</comment>
<dbReference type="EMBL" id="CAWUHD010000102">
    <property type="protein sequence ID" value="CAK7231529.1"/>
    <property type="molecule type" value="Genomic_DNA"/>
</dbReference>
<evidence type="ECO:0008006" key="4">
    <source>
        <dbReference type="Google" id="ProtNLM"/>
    </source>
</evidence>
<proteinExistence type="predicted"/>
<dbReference type="InterPro" id="IPR025363">
    <property type="entry name" value="DUF4267"/>
</dbReference>
<keyword evidence="3" id="KW-1185">Reference proteome</keyword>